<reference evidence="2 3" key="1">
    <citation type="submission" date="2021-06" db="EMBL/GenBank/DDBJ databases">
        <title>Caerostris darwini draft genome.</title>
        <authorList>
            <person name="Kono N."/>
            <person name="Arakawa K."/>
        </authorList>
    </citation>
    <scope>NUCLEOTIDE SEQUENCE [LARGE SCALE GENOMIC DNA]</scope>
</reference>
<keyword evidence="1" id="KW-1133">Transmembrane helix</keyword>
<sequence>MPNVNFLKTTGEQMEWILATKYKSMRLHRVLISPELSFADTMIANRSLIFVLVIAIILVVPGICQNGGMNGGGGGNNEEVMMVDKMVALLN</sequence>
<proteinExistence type="predicted"/>
<dbReference type="Proteomes" id="UP001054837">
    <property type="component" value="Unassembled WGS sequence"/>
</dbReference>
<keyword evidence="1" id="KW-0812">Transmembrane</keyword>
<accession>A0AAV4X9C7</accession>
<keyword evidence="1" id="KW-0472">Membrane</keyword>
<protein>
    <recommendedName>
        <fullName evidence="4">Transmembrane protein</fullName>
    </recommendedName>
</protein>
<comment type="caution">
    <text evidence="2">The sequence shown here is derived from an EMBL/GenBank/DDBJ whole genome shotgun (WGS) entry which is preliminary data.</text>
</comment>
<organism evidence="2 3">
    <name type="scientific">Caerostris darwini</name>
    <dbReference type="NCBI Taxonomy" id="1538125"/>
    <lineage>
        <taxon>Eukaryota</taxon>
        <taxon>Metazoa</taxon>
        <taxon>Ecdysozoa</taxon>
        <taxon>Arthropoda</taxon>
        <taxon>Chelicerata</taxon>
        <taxon>Arachnida</taxon>
        <taxon>Araneae</taxon>
        <taxon>Araneomorphae</taxon>
        <taxon>Entelegynae</taxon>
        <taxon>Araneoidea</taxon>
        <taxon>Araneidae</taxon>
        <taxon>Caerostris</taxon>
    </lineage>
</organism>
<evidence type="ECO:0000313" key="2">
    <source>
        <dbReference type="EMBL" id="GIY91073.1"/>
    </source>
</evidence>
<name>A0AAV4X9C7_9ARAC</name>
<evidence type="ECO:0000313" key="3">
    <source>
        <dbReference type="Proteomes" id="UP001054837"/>
    </source>
</evidence>
<evidence type="ECO:0000256" key="1">
    <source>
        <dbReference type="SAM" id="Phobius"/>
    </source>
</evidence>
<dbReference type="AlphaFoldDB" id="A0AAV4X9C7"/>
<keyword evidence="3" id="KW-1185">Reference proteome</keyword>
<feature type="transmembrane region" description="Helical" evidence="1">
    <location>
        <begin position="43"/>
        <end position="64"/>
    </location>
</feature>
<dbReference type="EMBL" id="BPLQ01015727">
    <property type="protein sequence ID" value="GIY91073.1"/>
    <property type="molecule type" value="Genomic_DNA"/>
</dbReference>
<evidence type="ECO:0008006" key="4">
    <source>
        <dbReference type="Google" id="ProtNLM"/>
    </source>
</evidence>
<gene>
    <name evidence="2" type="ORF">CDAR_215531</name>
</gene>